<organism evidence="8 9">
    <name type="scientific">Schaedlerella arabinosiphila</name>
    <dbReference type="NCBI Taxonomy" id="2044587"/>
    <lineage>
        <taxon>Bacteria</taxon>
        <taxon>Bacillati</taxon>
        <taxon>Bacillota</taxon>
        <taxon>Clostridia</taxon>
        <taxon>Lachnospirales</taxon>
        <taxon>Lachnospiraceae</taxon>
        <taxon>Schaedlerella</taxon>
    </lineage>
</organism>
<dbReference type="PANTHER" id="PTHR43668:SF4">
    <property type="entry name" value="ALLANTOINASE"/>
    <property type="match status" value="1"/>
</dbReference>
<evidence type="ECO:0000259" key="7">
    <source>
        <dbReference type="Pfam" id="PF01979"/>
    </source>
</evidence>
<dbReference type="Proteomes" id="UP000274920">
    <property type="component" value="Unassembled WGS sequence"/>
</dbReference>
<evidence type="ECO:0000256" key="3">
    <source>
        <dbReference type="ARBA" id="ARBA00011881"/>
    </source>
</evidence>
<gene>
    <name evidence="8" type="primary">allB</name>
    <name evidence="8" type="ORF">EBB54_29440</name>
</gene>
<dbReference type="FunFam" id="3.20.20.140:FF:000174">
    <property type="entry name" value="Dihydropyrimidinase-related protein 2"/>
    <property type="match status" value="1"/>
</dbReference>
<proteinExistence type="inferred from homology"/>
<comment type="caution">
    <text evidence="8">The sequence shown here is derived from an EMBL/GenBank/DDBJ whole genome shotgun (WGS) entry which is preliminary data.</text>
</comment>
<keyword evidence="9" id="KW-1185">Reference proteome</keyword>
<keyword evidence="6" id="KW-0862">Zinc</keyword>
<evidence type="ECO:0000256" key="1">
    <source>
        <dbReference type="ARBA" id="ARBA00001947"/>
    </source>
</evidence>
<reference evidence="8" key="1">
    <citation type="submission" date="2018-10" db="EMBL/GenBank/DDBJ databases">
        <title>Schaedlerella arabinophila gen. nov. sp. nov., isolated from the mouse intestinal tract and comparative analysis with the genome of the closely related altered Schaedler flora strain ASF502.</title>
        <authorList>
            <person name="Miyake S."/>
            <person name="Soh M."/>
            <person name="Seedorf H."/>
        </authorList>
    </citation>
    <scope>NUCLEOTIDE SEQUENCE [LARGE SCALE GENOMIC DNA]</scope>
    <source>
        <strain evidence="8">DSM 106076</strain>
    </source>
</reference>
<dbReference type="SUPFAM" id="SSF51556">
    <property type="entry name" value="Metallo-dependent hydrolases"/>
    <property type="match status" value="1"/>
</dbReference>
<dbReference type="PANTHER" id="PTHR43668">
    <property type="entry name" value="ALLANTOINASE"/>
    <property type="match status" value="1"/>
</dbReference>
<dbReference type="InterPro" id="IPR032466">
    <property type="entry name" value="Metal_Hydrolase"/>
</dbReference>
<keyword evidence="4" id="KW-0479">Metal-binding</keyword>
<comment type="subunit">
    <text evidence="3">Homotetramer.</text>
</comment>
<dbReference type="InterPro" id="IPR017593">
    <property type="entry name" value="Allantoinase"/>
</dbReference>
<dbReference type="EMBL" id="RHJS01000002">
    <property type="protein sequence ID" value="RRK34998.1"/>
    <property type="molecule type" value="Genomic_DNA"/>
</dbReference>
<dbReference type="NCBIfam" id="TIGR03178">
    <property type="entry name" value="allantoinase"/>
    <property type="match status" value="1"/>
</dbReference>
<evidence type="ECO:0000313" key="8">
    <source>
        <dbReference type="EMBL" id="RRK34998.1"/>
    </source>
</evidence>
<dbReference type="InterPro" id="IPR050138">
    <property type="entry name" value="DHOase/Allantoinase_Hydrolase"/>
</dbReference>
<dbReference type="SUPFAM" id="SSF51338">
    <property type="entry name" value="Composite domain of metallo-dependent hydrolases"/>
    <property type="match status" value="1"/>
</dbReference>
<name>A0A426DQG6_9FIRM</name>
<dbReference type="InterPro" id="IPR011059">
    <property type="entry name" value="Metal-dep_hydrolase_composite"/>
</dbReference>
<dbReference type="NCBIfam" id="TIGR00857">
    <property type="entry name" value="pyrC_multi"/>
    <property type="match status" value="1"/>
</dbReference>
<dbReference type="Pfam" id="PF01979">
    <property type="entry name" value="Amidohydro_1"/>
    <property type="match status" value="1"/>
</dbReference>
<dbReference type="GO" id="GO:0008270">
    <property type="term" value="F:zinc ion binding"/>
    <property type="evidence" value="ECO:0007669"/>
    <property type="project" value="InterPro"/>
</dbReference>
<dbReference type="GO" id="GO:0050897">
    <property type="term" value="F:cobalt ion binding"/>
    <property type="evidence" value="ECO:0007669"/>
    <property type="project" value="InterPro"/>
</dbReference>
<dbReference type="EC" id="3.5.2.5" evidence="8"/>
<evidence type="ECO:0000313" key="9">
    <source>
        <dbReference type="Proteomes" id="UP000274920"/>
    </source>
</evidence>
<feature type="domain" description="Amidohydrolase-related" evidence="7">
    <location>
        <begin position="50"/>
        <end position="399"/>
    </location>
</feature>
<dbReference type="Gene3D" id="3.20.20.140">
    <property type="entry name" value="Metal-dependent hydrolases"/>
    <property type="match status" value="1"/>
</dbReference>
<evidence type="ECO:0000256" key="5">
    <source>
        <dbReference type="ARBA" id="ARBA00022801"/>
    </source>
</evidence>
<dbReference type="GO" id="GO:0005737">
    <property type="term" value="C:cytoplasm"/>
    <property type="evidence" value="ECO:0007669"/>
    <property type="project" value="TreeGrafter"/>
</dbReference>
<dbReference type="InterPro" id="IPR006680">
    <property type="entry name" value="Amidohydro-rel"/>
</dbReference>
<sequence length="449" mass="50388">MDLIIYNANIVTEEKTISGFIGIENGKFAVIGEGRPEMDAKEMEDAGGNYILPGAIDTHPHFFDPGAEWREDFKHGTRAAASGGFTTVLDMPNTTPPVKDRKTFELKMQRAKENSLIDFAFWGSAMPDNIHEFEVLKELGCIAFKAFTIDAGPNFMWSDEYDQFREMEKLAELGCIYGAHAENPGMVKRFSEKNISREWSLEVHDAERPWQAELTAIHTLLLYAGCTGCRLHICHMSIPEGARLIAEAKMKGIDVTAETCSHYLTLNYEDHAKYGTFARINPPLRSRERMNRLWEFVLDGTIDYLGTDHAPYLEEEKLSGDGNLRNAMCGAPEIDIAIPLLLDEGVKRRNMSLQRFAAFTAANAAKRFGLYPKKGAIMVGSDADFYIADLNAGWICSRKNTFSKSKVCKFAHEGKTLSSRIVSTYLRGNVIFENGRIKKEPGYGRYISV</sequence>
<evidence type="ECO:0000256" key="6">
    <source>
        <dbReference type="ARBA" id="ARBA00022833"/>
    </source>
</evidence>
<comment type="cofactor">
    <cofactor evidence="1">
        <name>Zn(2+)</name>
        <dbReference type="ChEBI" id="CHEBI:29105"/>
    </cofactor>
</comment>
<comment type="similarity">
    <text evidence="2">Belongs to the metallo-dependent hydrolases superfamily. Hydantoinase/dihydropyrimidinase family.</text>
</comment>
<dbReference type="RefSeq" id="WP_125130307.1">
    <property type="nucleotide sequence ID" value="NZ_RHJS01000002.1"/>
</dbReference>
<dbReference type="AlphaFoldDB" id="A0A426DQG6"/>
<dbReference type="GO" id="GO:0004038">
    <property type="term" value="F:allantoinase activity"/>
    <property type="evidence" value="ECO:0007669"/>
    <property type="project" value="UniProtKB-EC"/>
</dbReference>
<keyword evidence="5 8" id="KW-0378">Hydrolase</keyword>
<protein>
    <submittedName>
        <fullName evidence="8">Allantoinase AllB</fullName>
        <ecNumber evidence="8">3.5.2.5</ecNumber>
    </submittedName>
</protein>
<dbReference type="GO" id="GO:0006145">
    <property type="term" value="P:purine nucleobase catabolic process"/>
    <property type="evidence" value="ECO:0007669"/>
    <property type="project" value="TreeGrafter"/>
</dbReference>
<evidence type="ECO:0000256" key="4">
    <source>
        <dbReference type="ARBA" id="ARBA00022723"/>
    </source>
</evidence>
<evidence type="ECO:0000256" key="2">
    <source>
        <dbReference type="ARBA" id="ARBA00008829"/>
    </source>
</evidence>
<dbReference type="Gene3D" id="2.30.40.10">
    <property type="entry name" value="Urease, subunit C, domain 1"/>
    <property type="match status" value="1"/>
</dbReference>
<accession>A0A426DQG6</accession>
<dbReference type="GO" id="GO:0000256">
    <property type="term" value="P:allantoin catabolic process"/>
    <property type="evidence" value="ECO:0007669"/>
    <property type="project" value="InterPro"/>
</dbReference>